<keyword evidence="2" id="KW-1185">Reference proteome</keyword>
<name>A0ABQ1YK92_9BACT</name>
<evidence type="ECO:0000313" key="2">
    <source>
        <dbReference type="Proteomes" id="UP000600214"/>
    </source>
</evidence>
<proteinExistence type="predicted"/>
<dbReference type="InterPro" id="IPR032560">
    <property type="entry name" value="DUF4932"/>
</dbReference>
<organism evidence="1 2">
    <name type="scientific">Dyadobacter endophyticus</name>
    <dbReference type="NCBI Taxonomy" id="1749036"/>
    <lineage>
        <taxon>Bacteria</taxon>
        <taxon>Pseudomonadati</taxon>
        <taxon>Bacteroidota</taxon>
        <taxon>Cytophagia</taxon>
        <taxon>Cytophagales</taxon>
        <taxon>Spirosomataceae</taxon>
        <taxon>Dyadobacter</taxon>
    </lineage>
</organism>
<comment type="caution">
    <text evidence="1">The sequence shown here is derived from an EMBL/GenBank/DDBJ whole genome shotgun (WGS) entry which is preliminary data.</text>
</comment>
<dbReference type="EMBL" id="BMIA01000001">
    <property type="protein sequence ID" value="GGH27287.1"/>
    <property type="molecule type" value="Genomic_DNA"/>
</dbReference>
<accession>A0ABQ1YK92</accession>
<protein>
    <recommendedName>
        <fullName evidence="3">DUF4932 domain-containing protein</fullName>
    </recommendedName>
</protein>
<gene>
    <name evidence="1" type="ORF">GCM10007423_12920</name>
</gene>
<dbReference type="Proteomes" id="UP000600214">
    <property type="component" value="Unassembled WGS sequence"/>
</dbReference>
<evidence type="ECO:0008006" key="3">
    <source>
        <dbReference type="Google" id="ProtNLM"/>
    </source>
</evidence>
<evidence type="ECO:0000313" key="1">
    <source>
        <dbReference type="EMBL" id="GGH27287.1"/>
    </source>
</evidence>
<reference evidence="2" key="1">
    <citation type="journal article" date="2019" name="Int. J. Syst. Evol. Microbiol.">
        <title>The Global Catalogue of Microorganisms (GCM) 10K type strain sequencing project: providing services to taxonomists for standard genome sequencing and annotation.</title>
        <authorList>
            <consortium name="The Broad Institute Genomics Platform"/>
            <consortium name="The Broad Institute Genome Sequencing Center for Infectious Disease"/>
            <person name="Wu L."/>
            <person name="Ma J."/>
        </authorList>
    </citation>
    <scope>NUCLEOTIDE SEQUENCE [LARGE SCALE GENOMIC DNA]</scope>
    <source>
        <strain evidence="2">CGMCC 1.15288</strain>
    </source>
</reference>
<dbReference type="Pfam" id="PF16286">
    <property type="entry name" value="DUF4932"/>
    <property type="match status" value="1"/>
</dbReference>
<sequence length="429" mass="49426">MYLDGQKEEFNGINKLGRQFDYSFVVQKDSTVFALVSKSDSISMILRPKRHTVFKIVRKSTADTVTCVFTTQKLVKPASFNEKYKAENEGKTIVEIPEVYELINIVFALTEYGKTGAIEKGSAYFKTVIDHFTPYNQDPAVRSIDSLLKFEPGYFYLHLKMDSYAFVFSGNKITNGGVYDRIASGEKNELEYYIPLLEKFAEKSGFRTFYRANLNYYSNLKKDFSDNINITGMKSWLEKQFPATKYSAIKVILSPLVGWNQSASFFNDNGFTEAQAHINYPFVANENKKLPADILKGRRMMIAFTEINHAYLNPEAEKYNKAIGDAFKDLSKWTISGKPSSSYNNSLVCFEEYMNYGLVGLYYSDIFDKKTFDSLNSTIEKNMVDFRGFQRFRAFNQELMRLYKNRKPGQTVADLYPAVIEWASKYEIH</sequence>